<evidence type="ECO:0000313" key="2">
    <source>
        <dbReference type="EMBL" id="RBP47474.1"/>
    </source>
</evidence>
<accession>A0A366HVA4</accession>
<dbReference type="InterPro" id="IPR020988">
    <property type="entry name" value="Pept_U32_collagenase"/>
</dbReference>
<reference evidence="2 3" key="1">
    <citation type="submission" date="2018-06" db="EMBL/GenBank/DDBJ databases">
        <title>Genomic Encyclopedia of Type Strains, Phase IV (KMG-IV): sequencing the most valuable type-strain genomes for metagenomic binning, comparative biology and taxonomic classification.</title>
        <authorList>
            <person name="Goeker M."/>
        </authorList>
    </citation>
    <scope>NUCLEOTIDE SEQUENCE [LARGE SCALE GENOMIC DNA]</scope>
    <source>
        <strain evidence="2 3">DSM 25532</strain>
    </source>
</reference>
<comment type="caution">
    <text evidence="2">The sequence shown here is derived from an EMBL/GenBank/DDBJ whole genome shotgun (WGS) entry which is preliminary data.</text>
</comment>
<feature type="domain" description="Peptidase U32 collagenase" evidence="1">
    <location>
        <begin position="404"/>
        <end position="523"/>
    </location>
</feature>
<dbReference type="InterPro" id="IPR001539">
    <property type="entry name" value="Peptidase_U32"/>
</dbReference>
<dbReference type="InterPro" id="IPR051454">
    <property type="entry name" value="RNA/ubiquinone_mod_enzymes"/>
</dbReference>
<sequence length="838" mass="92899">MLSTPVSEPAPHLNYKPELLSPAGNWECARAAVANGADAIYFGMPRFNARLRADNFTEEDLPELMTFLHKHGVRGYCAFNTLIFTGEIEDAEKQLKLLESAGVDAVIIQDLGLSRIVKACTPKLHLHASTQMTITSPEGLRFARKLGLDLAVLSRELSLRELAAFPKPDENALPLEVFVHGALCVAYSGQCLTSESLGRRSANRGECAQACRMPYELVVDGELRDLGDKRYLLSPQDLAAVNEIPELIKLGVRSFKIEGRLKTPEYVAAVTQVYRKAMDAAFAEMAGLPHGEAFSAKDKYALEMTFSRGLFSGWMHGVNHQELVGAKYAKKRGPFVGEVLYVDRDAVELTDFATPLKPGDGVVFENPSDTNREQGGYLYGVHENWIEFQRGKIDFRIVKPGTRVFKTSDMALEKELQASFKGDIAIRKRLELHLRVSGMIGAPLVLEALDAAQQVTARVESAMPLDVARNRPLTREGLQSQLERLGGTPYELRHLDVSLPDNAILPVSELNRLRRDLVEKLEQGINAATSIEVKSATTAAEMLAAVPKPRAPIASPVLHVLCRNMEQIEAALDANVQRMYVDFEDIRLYSDAVRLVRESGRDGLIFLATPRIQKAREDGFFKLIARAEPDGVLIRNLGAIEFFANAGLRMTGDFSLNVANPLTAEFLIESGLEQCTISYDLNIEQVLDLLKGAPPEWFEITLHQHMPMFHMEHCVFASFMSNGKSFLDCGRPCEKHNVKLRDRVGMEHPLKADVGCRNTLFNAVAQTGALFFQDLMNVGLRHYRVELLEETGRETAHIISTYQGLLSGRTSGVSLHQALKAQSQLGVTTGTLRQGDFR</sequence>
<dbReference type="Proteomes" id="UP000253426">
    <property type="component" value="Unassembled WGS sequence"/>
</dbReference>
<dbReference type="AlphaFoldDB" id="A0A366HVA4"/>
<protein>
    <submittedName>
        <fullName evidence="2">Putative protease</fullName>
    </submittedName>
</protein>
<evidence type="ECO:0000313" key="3">
    <source>
        <dbReference type="Proteomes" id="UP000253426"/>
    </source>
</evidence>
<name>A0A366HVA4_9BACT</name>
<dbReference type="GO" id="GO:0008233">
    <property type="term" value="F:peptidase activity"/>
    <property type="evidence" value="ECO:0007669"/>
    <property type="project" value="UniProtKB-KW"/>
</dbReference>
<gene>
    <name evidence="2" type="ORF">DES53_101271</name>
</gene>
<keyword evidence="2" id="KW-0645">Protease</keyword>
<dbReference type="OrthoDB" id="9807498at2"/>
<keyword evidence="3" id="KW-1185">Reference proteome</keyword>
<dbReference type="PANTHER" id="PTHR30217:SF10">
    <property type="entry name" value="23S RRNA 5-HYDROXYCYTIDINE C2501 SYNTHASE"/>
    <property type="match status" value="1"/>
</dbReference>
<dbReference type="PANTHER" id="PTHR30217">
    <property type="entry name" value="PEPTIDASE U32 FAMILY"/>
    <property type="match status" value="1"/>
</dbReference>
<dbReference type="Pfam" id="PF12392">
    <property type="entry name" value="DUF3656"/>
    <property type="match status" value="1"/>
</dbReference>
<dbReference type="EMBL" id="QNRR01000001">
    <property type="protein sequence ID" value="RBP47474.1"/>
    <property type="molecule type" value="Genomic_DNA"/>
</dbReference>
<proteinExistence type="predicted"/>
<dbReference type="GO" id="GO:0006508">
    <property type="term" value="P:proteolysis"/>
    <property type="evidence" value="ECO:0007669"/>
    <property type="project" value="UniProtKB-KW"/>
</dbReference>
<keyword evidence="2" id="KW-0378">Hydrolase</keyword>
<dbReference type="Pfam" id="PF01136">
    <property type="entry name" value="Peptidase_U32"/>
    <property type="match status" value="2"/>
</dbReference>
<organism evidence="2 3">
    <name type="scientific">Roseimicrobium gellanilyticum</name>
    <dbReference type="NCBI Taxonomy" id="748857"/>
    <lineage>
        <taxon>Bacteria</taxon>
        <taxon>Pseudomonadati</taxon>
        <taxon>Verrucomicrobiota</taxon>
        <taxon>Verrucomicrobiia</taxon>
        <taxon>Verrucomicrobiales</taxon>
        <taxon>Verrucomicrobiaceae</taxon>
        <taxon>Roseimicrobium</taxon>
    </lineage>
</organism>
<evidence type="ECO:0000259" key="1">
    <source>
        <dbReference type="Pfam" id="PF12392"/>
    </source>
</evidence>